<comment type="cofactor">
    <cofactor evidence="2">
        <name>Zn(2+)</name>
        <dbReference type="ChEBI" id="CHEBI:29105"/>
    </cofactor>
</comment>
<dbReference type="EC" id="3.5.2.5" evidence="6"/>
<comment type="catalytic activity">
    <reaction evidence="1">
        <text>(S)-allantoin + H2O = allantoate + H(+)</text>
        <dbReference type="Rhea" id="RHEA:17029"/>
        <dbReference type="ChEBI" id="CHEBI:15377"/>
        <dbReference type="ChEBI" id="CHEBI:15378"/>
        <dbReference type="ChEBI" id="CHEBI:15678"/>
        <dbReference type="ChEBI" id="CHEBI:17536"/>
        <dbReference type="EC" id="3.5.2.5"/>
    </reaction>
</comment>
<dbReference type="InterPro" id="IPR050138">
    <property type="entry name" value="DHOase/Allantoinase_Hydrolase"/>
</dbReference>
<evidence type="ECO:0000256" key="1">
    <source>
        <dbReference type="ARBA" id="ARBA00001756"/>
    </source>
</evidence>
<dbReference type="EMBL" id="KZ772826">
    <property type="protein sequence ID" value="PTQ28731.1"/>
    <property type="molecule type" value="Genomic_DNA"/>
</dbReference>
<dbReference type="Proteomes" id="UP000244005">
    <property type="component" value="Unassembled WGS sequence"/>
</dbReference>
<dbReference type="InterPro" id="IPR011059">
    <property type="entry name" value="Metal-dep_hydrolase_composite"/>
</dbReference>
<keyword evidence="16" id="KW-1185">Reference proteome</keyword>
<evidence type="ECO:0000256" key="5">
    <source>
        <dbReference type="ARBA" id="ARBA00011881"/>
    </source>
</evidence>
<reference evidence="16" key="1">
    <citation type="journal article" date="2017" name="Cell">
        <title>Insights into land plant evolution garnered from the Marchantia polymorpha genome.</title>
        <authorList>
            <person name="Bowman J.L."/>
            <person name="Kohchi T."/>
            <person name="Yamato K.T."/>
            <person name="Jenkins J."/>
            <person name="Shu S."/>
            <person name="Ishizaki K."/>
            <person name="Yamaoka S."/>
            <person name="Nishihama R."/>
            <person name="Nakamura Y."/>
            <person name="Berger F."/>
            <person name="Adam C."/>
            <person name="Aki S.S."/>
            <person name="Althoff F."/>
            <person name="Araki T."/>
            <person name="Arteaga-Vazquez M.A."/>
            <person name="Balasubrmanian S."/>
            <person name="Barry K."/>
            <person name="Bauer D."/>
            <person name="Boehm C.R."/>
            <person name="Briginshaw L."/>
            <person name="Caballero-Perez J."/>
            <person name="Catarino B."/>
            <person name="Chen F."/>
            <person name="Chiyoda S."/>
            <person name="Chovatia M."/>
            <person name="Davies K.M."/>
            <person name="Delmans M."/>
            <person name="Demura T."/>
            <person name="Dierschke T."/>
            <person name="Dolan L."/>
            <person name="Dorantes-Acosta A.E."/>
            <person name="Eklund D.M."/>
            <person name="Florent S.N."/>
            <person name="Flores-Sandoval E."/>
            <person name="Fujiyama A."/>
            <person name="Fukuzawa H."/>
            <person name="Galik B."/>
            <person name="Grimanelli D."/>
            <person name="Grimwood J."/>
            <person name="Grossniklaus U."/>
            <person name="Hamada T."/>
            <person name="Haseloff J."/>
            <person name="Hetherington A.J."/>
            <person name="Higo A."/>
            <person name="Hirakawa Y."/>
            <person name="Hundley H.N."/>
            <person name="Ikeda Y."/>
            <person name="Inoue K."/>
            <person name="Inoue S.I."/>
            <person name="Ishida S."/>
            <person name="Jia Q."/>
            <person name="Kakita M."/>
            <person name="Kanazawa T."/>
            <person name="Kawai Y."/>
            <person name="Kawashima T."/>
            <person name="Kennedy M."/>
            <person name="Kinose K."/>
            <person name="Kinoshita T."/>
            <person name="Kohara Y."/>
            <person name="Koide E."/>
            <person name="Komatsu K."/>
            <person name="Kopischke S."/>
            <person name="Kubo M."/>
            <person name="Kyozuka J."/>
            <person name="Lagercrantz U."/>
            <person name="Lin S.S."/>
            <person name="Lindquist E."/>
            <person name="Lipzen A.M."/>
            <person name="Lu C.W."/>
            <person name="De Luna E."/>
            <person name="Martienssen R.A."/>
            <person name="Minamino N."/>
            <person name="Mizutani M."/>
            <person name="Mizutani M."/>
            <person name="Mochizuki N."/>
            <person name="Monte I."/>
            <person name="Mosher R."/>
            <person name="Nagasaki H."/>
            <person name="Nakagami H."/>
            <person name="Naramoto S."/>
            <person name="Nishitani K."/>
            <person name="Ohtani M."/>
            <person name="Okamoto T."/>
            <person name="Okumura M."/>
            <person name="Phillips J."/>
            <person name="Pollak B."/>
            <person name="Reinders A."/>
            <person name="Rovekamp M."/>
            <person name="Sano R."/>
            <person name="Sawa S."/>
            <person name="Schmid M.W."/>
            <person name="Shirakawa M."/>
            <person name="Solano R."/>
            <person name="Spunde A."/>
            <person name="Suetsugu N."/>
            <person name="Sugano S."/>
            <person name="Sugiyama A."/>
            <person name="Sun R."/>
            <person name="Suzuki Y."/>
            <person name="Takenaka M."/>
            <person name="Takezawa D."/>
            <person name="Tomogane H."/>
            <person name="Tsuzuki M."/>
            <person name="Ueda T."/>
            <person name="Umeda M."/>
            <person name="Ward J.M."/>
            <person name="Watanabe Y."/>
            <person name="Yazaki K."/>
            <person name="Yokoyama R."/>
            <person name="Yoshitake Y."/>
            <person name="Yotsui I."/>
            <person name="Zachgo S."/>
            <person name="Schmutz J."/>
        </authorList>
    </citation>
    <scope>NUCLEOTIDE SEQUENCE [LARGE SCALE GENOMIC DNA]</scope>
    <source>
        <strain evidence="16">Tak-1</strain>
    </source>
</reference>
<dbReference type="Pfam" id="PF01979">
    <property type="entry name" value="Amidohydro_1"/>
    <property type="match status" value="1"/>
</dbReference>
<gene>
    <name evidence="15" type="ORF">MARPO_0068s0105</name>
    <name evidence="14" type="ORF">MARPO_0156s0028</name>
</gene>
<dbReference type="GO" id="GO:0004038">
    <property type="term" value="F:allantoinase activity"/>
    <property type="evidence" value="ECO:0000318"/>
    <property type="project" value="GO_Central"/>
</dbReference>
<evidence type="ECO:0000259" key="12">
    <source>
        <dbReference type="Pfam" id="PF01979"/>
    </source>
</evidence>
<dbReference type="Pfam" id="PF24890">
    <property type="entry name" value="ALN_composite"/>
    <property type="match status" value="1"/>
</dbReference>
<dbReference type="InterPro" id="IPR032466">
    <property type="entry name" value="Metal_Hydrolase"/>
</dbReference>
<dbReference type="NCBIfam" id="TIGR03178">
    <property type="entry name" value="allantoinase"/>
    <property type="match status" value="1"/>
</dbReference>
<dbReference type="GO" id="GO:0005737">
    <property type="term" value="C:cytoplasm"/>
    <property type="evidence" value="ECO:0000318"/>
    <property type="project" value="GO_Central"/>
</dbReference>
<dbReference type="Gramene" id="Mp7g09530.1">
    <property type="protein sequence ID" value="Mp7g09530.1.cds"/>
    <property type="gene ID" value="Mp7g09530"/>
</dbReference>
<organism evidence="15 16">
    <name type="scientific">Marchantia polymorpha</name>
    <name type="common">Common liverwort</name>
    <name type="synonym">Marchantia aquatica</name>
    <dbReference type="NCBI Taxonomy" id="3197"/>
    <lineage>
        <taxon>Eukaryota</taxon>
        <taxon>Viridiplantae</taxon>
        <taxon>Streptophyta</taxon>
        <taxon>Embryophyta</taxon>
        <taxon>Marchantiophyta</taxon>
        <taxon>Marchantiopsida</taxon>
        <taxon>Marchantiidae</taxon>
        <taxon>Marchantiales</taxon>
        <taxon>Marchantiaceae</taxon>
        <taxon>Marchantia</taxon>
    </lineage>
</organism>
<feature type="domain" description="Amidohydrolase-related" evidence="12">
    <location>
        <begin position="100"/>
        <end position="498"/>
    </location>
</feature>
<sequence>MEPADIFRPILRGWSLPLLIFAVGYVLMGMPRMDNQVREGCSLLNHDHFVVYSRRVVTPNGVYPASVEVNEGRIVSVIRRREAPKKGEGEVHVLNYENAVIMPGLVDVHVHLDEPGRAEWEGFKTGTRAAAAGGITTLVDMPLNNFPSTTTKEYFKMKKDAAKGNISVDVGFWGGLVPENAANLTILDELLSSGALGLKSFMCPSGINDFPMTTASHIQDALPVLAKYGRPILVHAEVEQPLEDIPLLANGVEGLSQDSRRLYSTYLSTRPPTWEQEAVRQLLEVAKDTKTGGRAEGAHVHVVHLSDAGDTLQFIKKAKEEGLHVSVETCPHYLAFASEEIGEGDTRFKCAPPVRNAVNREKLWEALKDGSIDMLSSDHSPAPPEMKEFESGDFLKAWGGISSLQFMLPVTWTAGRSHGVTLEQMSRWWSSNPAKLANLDRKGSIQFGKDADLVIWDPEESYVIDENHTIYHRHKATPYAGWTLSGRVITTFVRGQQVFREGEFSEKRCGMRLFAL</sequence>
<comment type="function">
    <text evidence="10">Catalyzes the conversion of allantoin (5-ureidohydantoin) to allantoate by hydrolytic cleavage of the five-member hydantoin ring. Catalyzes the first step of the ureide allantoin degradation followed by the sequential activity of AAH, UGLYAH and UAH which allows a complete purine breakdown without the intermediate generation of urea.</text>
</comment>
<keyword evidence="11" id="KW-1133">Transmembrane helix</keyword>
<keyword evidence="8" id="KW-0378">Hydrolase</keyword>
<dbReference type="AlphaFoldDB" id="A0A2R6WPX9"/>
<evidence type="ECO:0000256" key="6">
    <source>
        <dbReference type="ARBA" id="ARBA00012863"/>
    </source>
</evidence>
<dbReference type="OrthoDB" id="10258955at2759"/>
<evidence type="ECO:0000256" key="8">
    <source>
        <dbReference type="ARBA" id="ARBA00022801"/>
    </source>
</evidence>
<accession>A0A2R6WPX9</accession>
<evidence type="ECO:0000256" key="2">
    <source>
        <dbReference type="ARBA" id="ARBA00001947"/>
    </source>
</evidence>
<evidence type="ECO:0000256" key="7">
    <source>
        <dbReference type="ARBA" id="ARBA00022723"/>
    </source>
</evidence>
<keyword evidence="11" id="KW-0472">Membrane</keyword>
<evidence type="ECO:0000256" key="3">
    <source>
        <dbReference type="ARBA" id="ARBA00004968"/>
    </source>
</evidence>
<dbReference type="GO" id="GO:0008270">
    <property type="term" value="F:zinc ion binding"/>
    <property type="evidence" value="ECO:0007669"/>
    <property type="project" value="InterPro"/>
</dbReference>
<name>A0A2R6WPX9_MARPO</name>
<evidence type="ECO:0000313" key="14">
    <source>
        <dbReference type="EMBL" id="PTQ28731.1"/>
    </source>
</evidence>
<feature type="transmembrane region" description="Helical" evidence="11">
    <location>
        <begin position="6"/>
        <end position="28"/>
    </location>
</feature>
<evidence type="ECO:0000256" key="9">
    <source>
        <dbReference type="ARBA" id="ARBA00022833"/>
    </source>
</evidence>
<evidence type="ECO:0000259" key="13">
    <source>
        <dbReference type="Pfam" id="PF24890"/>
    </source>
</evidence>
<dbReference type="InterPro" id="IPR006680">
    <property type="entry name" value="Amidohydro-rel"/>
</dbReference>
<protein>
    <recommendedName>
        <fullName evidence="6">allantoinase</fullName>
        <ecNumber evidence="6">3.5.2.5</ecNumber>
    </recommendedName>
</protein>
<dbReference type="GO" id="GO:0050897">
    <property type="term" value="F:cobalt ion binding"/>
    <property type="evidence" value="ECO:0007669"/>
    <property type="project" value="InterPro"/>
</dbReference>
<dbReference type="EMBL" id="KZ772740">
    <property type="protein sequence ID" value="PTQ35900.1"/>
    <property type="molecule type" value="Genomic_DNA"/>
</dbReference>
<dbReference type="PANTHER" id="PTHR43668:SF2">
    <property type="entry name" value="ALLANTOINASE"/>
    <property type="match status" value="1"/>
</dbReference>
<keyword evidence="7" id="KW-0479">Metal-binding</keyword>
<dbReference type="GO" id="GO:0006145">
    <property type="term" value="P:purine nucleobase catabolic process"/>
    <property type="evidence" value="ECO:0000318"/>
    <property type="project" value="GO_Central"/>
</dbReference>
<comment type="similarity">
    <text evidence="4">Belongs to the metallo-dependent hydrolases superfamily. Allantoinase family.</text>
</comment>
<dbReference type="InterPro" id="IPR056854">
    <property type="entry name" value="ALN_composite"/>
</dbReference>
<dbReference type="Gene3D" id="3.20.20.140">
    <property type="entry name" value="Metal-dependent hydrolases"/>
    <property type="match status" value="1"/>
</dbReference>
<dbReference type="PANTHER" id="PTHR43668">
    <property type="entry name" value="ALLANTOINASE"/>
    <property type="match status" value="1"/>
</dbReference>
<feature type="domain" description="Allantoinase composite" evidence="13">
    <location>
        <begin position="44"/>
        <end position="99"/>
    </location>
</feature>
<keyword evidence="9" id="KW-0862">Zinc</keyword>
<evidence type="ECO:0000256" key="4">
    <source>
        <dbReference type="ARBA" id="ARBA00010368"/>
    </source>
</evidence>
<dbReference type="InterPro" id="IPR017593">
    <property type="entry name" value="Allantoinase"/>
</dbReference>
<proteinExistence type="inferred from homology"/>
<comment type="subunit">
    <text evidence="5">Homotetramer.</text>
</comment>
<dbReference type="SUPFAM" id="SSF51338">
    <property type="entry name" value="Composite domain of metallo-dependent hydrolases"/>
    <property type="match status" value="1"/>
</dbReference>
<evidence type="ECO:0000313" key="15">
    <source>
        <dbReference type="EMBL" id="PTQ35900.1"/>
    </source>
</evidence>
<dbReference type="UniPathway" id="UPA00395">
    <property type="reaction ID" value="UER00653"/>
</dbReference>
<evidence type="ECO:0000256" key="10">
    <source>
        <dbReference type="ARBA" id="ARBA00053421"/>
    </source>
</evidence>
<evidence type="ECO:0000256" key="11">
    <source>
        <dbReference type="SAM" id="Phobius"/>
    </source>
</evidence>
<evidence type="ECO:0000313" key="16">
    <source>
        <dbReference type="Proteomes" id="UP000244005"/>
    </source>
</evidence>
<dbReference type="GO" id="GO:0000256">
    <property type="term" value="P:allantoin catabolic process"/>
    <property type="evidence" value="ECO:0007669"/>
    <property type="project" value="UniProtKB-UniPathway"/>
</dbReference>
<reference evidence="15" key="2">
    <citation type="submission" date="2017-12" db="EMBL/GenBank/DDBJ databases">
        <title>WGS assembly of Marchantia polymorpha.</title>
        <authorList>
            <person name="Bowman J.L."/>
            <person name="Kohchi T."/>
            <person name="Yamato K.T."/>
            <person name="Jenkins J."/>
            <person name="Shu S."/>
            <person name="Ishizaki K."/>
            <person name="Yamaoka S."/>
            <person name="Nishihama R."/>
            <person name="Nakamura Y."/>
            <person name="Berger F."/>
            <person name="Adam C."/>
            <person name="Aki S.S."/>
            <person name="Althoff F."/>
            <person name="Araki T."/>
            <person name="Arteaga-Vazquez M.A."/>
            <person name="Balasubrmanian S."/>
            <person name="Bauer D."/>
            <person name="Boehm C.R."/>
            <person name="Briginshaw L."/>
            <person name="Caballero-Perez J."/>
            <person name="Catarino B."/>
            <person name="Chen F."/>
            <person name="Chiyoda S."/>
            <person name="Chovatia M."/>
            <person name="Davies K.M."/>
            <person name="Delmans M."/>
            <person name="Demura T."/>
            <person name="Dierschke T."/>
            <person name="Dolan L."/>
            <person name="Dorantes-Acosta A.E."/>
            <person name="Eklund D.M."/>
            <person name="Florent S.N."/>
            <person name="Flores-Sandoval E."/>
            <person name="Fujiyama A."/>
            <person name="Fukuzawa H."/>
            <person name="Galik B."/>
            <person name="Grimanelli D."/>
            <person name="Grimwood J."/>
            <person name="Grossniklaus U."/>
            <person name="Hamada T."/>
            <person name="Haseloff J."/>
            <person name="Hetherington A.J."/>
            <person name="Higo A."/>
            <person name="Hirakawa Y."/>
            <person name="Hundley H.N."/>
            <person name="Ikeda Y."/>
            <person name="Inoue K."/>
            <person name="Inoue S."/>
            <person name="Ishida S."/>
            <person name="Jia Q."/>
            <person name="Kakita M."/>
            <person name="Kanazawa T."/>
            <person name="Kawai Y."/>
            <person name="Kawashima T."/>
            <person name="Kennedy M."/>
            <person name="Kinose K."/>
            <person name="Kinoshita T."/>
            <person name="Kohara Y."/>
            <person name="Koide E."/>
            <person name="Komatsu K."/>
            <person name="Kopischke S."/>
            <person name="Kubo M."/>
            <person name="Kyozuka J."/>
            <person name="Lagercrantz U."/>
            <person name="Lin S.S."/>
            <person name="Lindquist E."/>
            <person name="Lipzen A.M."/>
            <person name="Lu C."/>
            <person name="Luna E.D."/>
            <person name="Martienssen R.A."/>
            <person name="Minamino N."/>
            <person name="Mizutani M."/>
            <person name="Mizutani M."/>
            <person name="Mochizuki N."/>
            <person name="Monte I."/>
            <person name="Mosher R."/>
            <person name="Nagasaki H."/>
            <person name="Nakagami H."/>
            <person name="Naramoto S."/>
            <person name="Nishitani K."/>
            <person name="Ohtani M."/>
            <person name="Okamoto T."/>
            <person name="Okumura M."/>
            <person name="Phillips J."/>
            <person name="Pollak B."/>
            <person name="Reinders A."/>
            <person name="Roevekamp M."/>
            <person name="Sano R."/>
            <person name="Sawa S."/>
            <person name="Schmid M.W."/>
            <person name="Shirakawa M."/>
            <person name="Solano R."/>
            <person name="Spunde A."/>
            <person name="Suetsugu N."/>
            <person name="Sugano S."/>
            <person name="Sugiyama A."/>
            <person name="Sun R."/>
            <person name="Suzuki Y."/>
            <person name="Takenaka M."/>
            <person name="Takezawa D."/>
            <person name="Tomogane H."/>
            <person name="Tsuzuki M."/>
            <person name="Ueda T."/>
            <person name="Umeda M."/>
            <person name="Ward J.M."/>
            <person name="Watanabe Y."/>
            <person name="Yazaki K."/>
            <person name="Yokoyama R."/>
            <person name="Yoshitake Y."/>
            <person name="Yotsui I."/>
            <person name="Zachgo S."/>
            <person name="Schmutz J."/>
        </authorList>
    </citation>
    <scope>NUCLEOTIDE SEQUENCE [LARGE SCALE GENOMIC DNA]</scope>
    <source>
        <strain evidence="15">Tak-1</strain>
    </source>
</reference>
<dbReference type="FunFam" id="3.20.20.140:FF:000032">
    <property type="entry name" value="Allantoinase Dal1"/>
    <property type="match status" value="1"/>
</dbReference>
<dbReference type="SUPFAM" id="SSF51556">
    <property type="entry name" value="Metallo-dependent hydrolases"/>
    <property type="match status" value="1"/>
</dbReference>
<keyword evidence="11" id="KW-0812">Transmembrane</keyword>
<comment type="pathway">
    <text evidence="3">Nitrogen metabolism; (S)-allantoin degradation; allantoate from (S)-allantoin: step 1/1.</text>
</comment>